<evidence type="ECO:0000313" key="6">
    <source>
        <dbReference type="Proteomes" id="UP000012065"/>
    </source>
</evidence>
<accession>M5C4R9</accession>
<keyword evidence="1" id="KW-0507">mRNA processing</keyword>
<evidence type="ECO:0000256" key="1">
    <source>
        <dbReference type="ARBA" id="ARBA00022664"/>
    </source>
</evidence>
<dbReference type="AlphaFoldDB" id="M5C4R9"/>
<organism evidence="5 6">
    <name type="scientific">Thanatephorus cucumeris (strain AG1-IB / isolate 7/3/14)</name>
    <name type="common">Lettuce bottom rot fungus</name>
    <name type="synonym">Rhizoctonia solani</name>
    <dbReference type="NCBI Taxonomy" id="1108050"/>
    <lineage>
        <taxon>Eukaryota</taxon>
        <taxon>Fungi</taxon>
        <taxon>Dikarya</taxon>
        <taxon>Basidiomycota</taxon>
        <taxon>Agaricomycotina</taxon>
        <taxon>Agaricomycetes</taxon>
        <taxon>Cantharellales</taxon>
        <taxon>Ceratobasidiaceae</taxon>
        <taxon>Rhizoctonia</taxon>
        <taxon>Rhizoctonia solani AG-1</taxon>
    </lineage>
</organism>
<dbReference type="InterPro" id="IPR036875">
    <property type="entry name" value="Znf_CCHC_sf"/>
</dbReference>
<proteinExistence type="predicted"/>
<keyword evidence="2" id="KW-0479">Metal-binding</keyword>
<dbReference type="PANTHER" id="PTHR15503:SF22">
    <property type="entry name" value="TRANSPOSON TY3-I GAG POLYPROTEIN"/>
    <property type="match status" value="1"/>
</dbReference>
<dbReference type="InterPro" id="IPR001878">
    <property type="entry name" value="Znf_CCHC"/>
</dbReference>
<evidence type="ECO:0000256" key="3">
    <source>
        <dbReference type="SAM" id="MobiDB-lite"/>
    </source>
</evidence>
<keyword evidence="2" id="KW-0863">Zinc-finger</keyword>
<protein>
    <submittedName>
        <fullName evidence="5">Rhizoctonia solani AG1-IB WGS project CAOJ00000000 data, isolate 7/3/14, contig 18068</fullName>
    </submittedName>
</protein>
<feature type="region of interest" description="Disordered" evidence="3">
    <location>
        <begin position="250"/>
        <end position="341"/>
    </location>
</feature>
<evidence type="ECO:0000256" key="2">
    <source>
        <dbReference type="PROSITE-ProRule" id="PRU00047"/>
    </source>
</evidence>
<dbReference type="GO" id="GO:0008270">
    <property type="term" value="F:zinc ion binding"/>
    <property type="evidence" value="ECO:0007669"/>
    <property type="project" value="UniProtKB-KW"/>
</dbReference>
<sequence length="341" mass="39320">MQDRMAVMEERLLSAILEVDNKVAANEGQENHLSRPSSRRTNNEELEDEEDFGFSRLPHSSPATREDVPKGAKLKLPDPFNGKRGTEAETFMMKMEMYFKDYSKHFTDERKIRATLVNMGEGEPTKWANPLMQKHLNNTSHPYLTSWEAFKGAFLLNFSDPSKRDKAIREINSLRQTGSAQIYASQFRILKEDLDWDEIALIDTFKKGLRYNPQRELLHMRISNPEIDNYSLEQVIETAIRADDILQQASAVREPHSQPSGPKKDQSGETRTREKKERYPTETFLKRSQKGLCPKCGKKGHTMKKCPEKHYIPDPVLGKKGMENEQKEGEFMESKNKKGPL</sequence>
<dbReference type="HOGENOM" id="CLU_058875_0_0_1"/>
<keyword evidence="2" id="KW-0862">Zinc</keyword>
<dbReference type="InterPro" id="IPR005162">
    <property type="entry name" value="Retrotrans_gag_dom"/>
</dbReference>
<evidence type="ECO:0000313" key="5">
    <source>
        <dbReference type="EMBL" id="CCO34035.1"/>
    </source>
</evidence>
<evidence type="ECO:0000259" key="4">
    <source>
        <dbReference type="PROSITE" id="PS50158"/>
    </source>
</evidence>
<comment type="caution">
    <text evidence="5">The sequence shown here is derived from an EMBL/GenBank/DDBJ whole genome shotgun (WGS) entry which is preliminary data.</text>
</comment>
<dbReference type="SUPFAM" id="SSF57756">
    <property type="entry name" value="Retrovirus zinc finger-like domains"/>
    <property type="match status" value="1"/>
</dbReference>
<feature type="compositionally biased region" description="Basic and acidic residues" evidence="3">
    <location>
        <begin position="262"/>
        <end position="280"/>
    </location>
</feature>
<reference evidence="5 6" key="1">
    <citation type="journal article" date="2013" name="J. Biotechnol.">
        <title>Establishment and interpretation of the genome sequence of the phytopathogenic fungus Rhizoctonia solani AG1-IB isolate 7/3/14.</title>
        <authorList>
            <person name="Wibberg D.W."/>
            <person name="Jelonek L.J."/>
            <person name="Rupp O.R."/>
            <person name="Hennig M.H."/>
            <person name="Eikmeyer F.E."/>
            <person name="Goesmann A.G."/>
            <person name="Hartmann A.H."/>
            <person name="Borriss R.B."/>
            <person name="Grosch R.G."/>
            <person name="Puehler A.P."/>
            <person name="Schlueter A.S."/>
        </authorList>
    </citation>
    <scope>NUCLEOTIDE SEQUENCE [LARGE SCALE GENOMIC DNA]</scope>
    <source>
        <strain evidence="6">AG1-IB / isolate 7/3/14</strain>
    </source>
</reference>
<dbReference type="PROSITE" id="PS50158">
    <property type="entry name" value="ZF_CCHC"/>
    <property type="match status" value="1"/>
</dbReference>
<feature type="domain" description="CCHC-type" evidence="4">
    <location>
        <begin position="293"/>
        <end position="308"/>
    </location>
</feature>
<dbReference type="EMBL" id="CAOJ01012499">
    <property type="protein sequence ID" value="CCO34035.1"/>
    <property type="molecule type" value="Genomic_DNA"/>
</dbReference>
<dbReference type="GO" id="GO:0003676">
    <property type="term" value="F:nucleic acid binding"/>
    <property type="evidence" value="ECO:0007669"/>
    <property type="project" value="InterPro"/>
</dbReference>
<dbReference type="Proteomes" id="UP000012065">
    <property type="component" value="Unassembled WGS sequence"/>
</dbReference>
<name>M5C4R9_THACB</name>
<dbReference type="GO" id="GO:0006397">
    <property type="term" value="P:mRNA processing"/>
    <property type="evidence" value="ECO:0007669"/>
    <property type="project" value="UniProtKB-KW"/>
</dbReference>
<dbReference type="InterPro" id="IPR032567">
    <property type="entry name" value="RTL1-rel"/>
</dbReference>
<dbReference type="Pfam" id="PF03732">
    <property type="entry name" value="Retrotrans_gag"/>
    <property type="match status" value="1"/>
</dbReference>
<dbReference type="SMART" id="SM00343">
    <property type="entry name" value="ZnF_C2HC"/>
    <property type="match status" value="1"/>
</dbReference>
<gene>
    <name evidence="5" type="ORF">BN14_08127</name>
</gene>
<feature type="region of interest" description="Disordered" evidence="3">
    <location>
        <begin position="24"/>
        <end position="81"/>
    </location>
</feature>
<feature type="compositionally biased region" description="Basic and acidic residues" evidence="3">
    <location>
        <begin position="320"/>
        <end position="341"/>
    </location>
</feature>
<dbReference type="PANTHER" id="PTHR15503">
    <property type="entry name" value="LDOC1 RELATED"/>
    <property type="match status" value="1"/>
</dbReference>